<dbReference type="EMBL" id="QPGR01000011">
    <property type="protein sequence ID" value="TBR80154.1"/>
    <property type="molecule type" value="Genomic_DNA"/>
</dbReference>
<evidence type="ECO:0000313" key="3">
    <source>
        <dbReference type="EMBL" id="TBR80154.1"/>
    </source>
</evidence>
<dbReference type="OrthoDB" id="5358248at2"/>
<dbReference type="InterPro" id="IPR009468">
    <property type="entry name" value="DUF1090"/>
</dbReference>
<feature type="coiled-coil region" evidence="1">
    <location>
        <begin position="64"/>
        <end position="124"/>
    </location>
</feature>
<feature type="signal peptide" evidence="2">
    <location>
        <begin position="1"/>
        <end position="17"/>
    </location>
</feature>
<gene>
    <name evidence="3" type="ORF">DU473_06165</name>
</gene>
<feature type="chain" id="PRO_5020893536" evidence="2">
    <location>
        <begin position="18"/>
        <end position="125"/>
    </location>
</feature>
<sequence>MKKVIVFLFVFSGLLFANECDKKIERINKEISFSKANGNTARTLSLELALKQVQNDCAKDPLFYDKKLEAKKLKEQEVEKIEQQLKELNNQKDYMSKAEYKAKKRALKDQKDKIKKEIEEYIDNL</sequence>
<evidence type="ECO:0000313" key="4">
    <source>
        <dbReference type="Proteomes" id="UP000292583"/>
    </source>
</evidence>
<keyword evidence="1" id="KW-0175">Coiled coil</keyword>
<dbReference type="RefSeq" id="WP_131186736.1">
    <property type="nucleotide sequence ID" value="NZ_CP076657.1"/>
</dbReference>
<keyword evidence="4" id="KW-1185">Reference proteome</keyword>
<organism evidence="3 4">
    <name type="scientific">Campylobacter novaezeelandiae</name>
    <dbReference type="NCBI Taxonomy" id="2267891"/>
    <lineage>
        <taxon>Bacteria</taxon>
        <taxon>Pseudomonadati</taxon>
        <taxon>Campylobacterota</taxon>
        <taxon>Epsilonproteobacteria</taxon>
        <taxon>Campylobacterales</taxon>
        <taxon>Campylobacteraceae</taxon>
        <taxon>Campylobacter</taxon>
    </lineage>
</organism>
<evidence type="ECO:0000256" key="1">
    <source>
        <dbReference type="SAM" id="Coils"/>
    </source>
</evidence>
<dbReference type="Pfam" id="PF06476">
    <property type="entry name" value="DUF1090"/>
    <property type="match status" value="1"/>
</dbReference>
<name>A0A4Q9JTW8_9BACT</name>
<dbReference type="Proteomes" id="UP000292583">
    <property type="component" value="Unassembled WGS sequence"/>
</dbReference>
<accession>A0A4Q9JTW8</accession>
<evidence type="ECO:0000256" key="2">
    <source>
        <dbReference type="SAM" id="SignalP"/>
    </source>
</evidence>
<protein>
    <submittedName>
        <fullName evidence="3">DUF1090 family protein</fullName>
    </submittedName>
</protein>
<reference evidence="3 4" key="1">
    <citation type="submission" date="2018-07" db="EMBL/GenBank/DDBJ databases">
        <title>Campylobacter zealandensis sp. nov., isolated from birds and water in New Zealand.</title>
        <authorList>
            <person name="Wilkinson D.A."/>
            <person name="Biggs P.J."/>
            <person name="French N.P."/>
            <person name="Midwinter A.C."/>
        </authorList>
    </citation>
    <scope>NUCLEOTIDE SEQUENCE [LARGE SCALE GENOMIC DNA]</scope>
    <source>
        <strain evidence="3 4">B423b</strain>
    </source>
</reference>
<proteinExistence type="predicted"/>
<keyword evidence="2" id="KW-0732">Signal</keyword>
<dbReference type="AlphaFoldDB" id="A0A4Q9JTW8"/>
<comment type="caution">
    <text evidence="3">The sequence shown here is derived from an EMBL/GenBank/DDBJ whole genome shotgun (WGS) entry which is preliminary data.</text>
</comment>